<dbReference type="EMBL" id="CP009922">
    <property type="protein sequence ID" value="AKG41594.1"/>
    <property type="molecule type" value="Genomic_DNA"/>
</dbReference>
<dbReference type="InterPro" id="IPR006284">
    <property type="entry name" value="Glut_synth_pro"/>
</dbReference>
<comment type="cofactor">
    <cofactor evidence="2">
        <name>Mg(2+)</name>
        <dbReference type="ChEBI" id="CHEBI:18420"/>
    </cofactor>
</comment>
<evidence type="ECO:0000256" key="8">
    <source>
        <dbReference type="ARBA" id="ARBA00022842"/>
    </source>
</evidence>
<comment type="cofactor">
    <cofactor evidence="1">
        <name>Mn(2+)</name>
        <dbReference type="ChEBI" id="CHEBI:29035"/>
    </cofactor>
</comment>
<dbReference type="InterPro" id="IPR004215">
    <property type="entry name" value="GSHS_N"/>
</dbReference>
<evidence type="ECO:0000256" key="1">
    <source>
        <dbReference type="ARBA" id="ARBA00001936"/>
    </source>
</evidence>
<keyword evidence="4 10" id="KW-0317">Glutathione biosynthesis</keyword>
<name>A0A0F7FQD0_9ACTN</name>
<keyword evidence="9" id="KW-0464">Manganese</keyword>
<keyword evidence="14" id="KW-1185">Reference proteome</keyword>
<evidence type="ECO:0000313" key="14">
    <source>
        <dbReference type="Proteomes" id="UP000034034"/>
    </source>
</evidence>
<dbReference type="GO" id="GO:0005737">
    <property type="term" value="C:cytoplasm"/>
    <property type="evidence" value="ECO:0007669"/>
    <property type="project" value="TreeGrafter"/>
</dbReference>
<keyword evidence="5" id="KW-0479">Metal-binding</keyword>
<dbReference type="PATRIC" id="fig|408015.6.peg.231"/>
<gene>
    <name evidence="10" type="primary">gshB</name>
    <name evidence="13" type="ORF">SXIM_02100</name>
</gene>
<dbReference type="UniPathway" id="UPA00142">
    <property type="reaction ID" value="UER00210"/>
</dbReference>
<dbReference type="PANTHER" id="PTHR21621:SF4">
    <property type="entry name" value="GLUTATHIONE SYNTHETASE"/>
    <property type="match status" value="1"/>
</dbReference>
<evidence type="ECO:0000256" key="7">
    <source>
        <dbReference type="ARBA" id="ARBA00022840"/>
    </source>
</evidence>
<dbReference type="Proteomes" id="UP000034034">
    <property type="component" value="Chromosome"/>
</dbReference>
<keyword evidence="3 10" id="KW-0436">Ligase</keyword>
<dbReference type="HAMAP" id="MF_00162">
    <property type="entry name" value="GSH_S"/>
    <property type="match status" value="1"/>
</dbReference>
<keyword evidence="6 10" id="KW-0547">Nucleotide-binding</keyword>
<evidence type="ECO:0000259" key="11">
    <source>
        <dbReference type="Pfam" id="PF02951"/>
    </source>
</evidence>
<dbReference type="PANTHER" id="PTHR21621">
    <property type="entry name" value="RIBOSOMAL PROTEIN S6 MODIFICATION PROTEIN"/>
    <property type="match status" value="1"/>
</dbReference>
<proteinExistence type="inferred from homology"/>
<dbReference type="InterPro" id="IPR016185">
    <property type="entry name" value="PreATP-grasp_dom_sf"/>
</dbReference>
<dbReference type="Gene3D" id="3.30.470.20">
    <property type="entry name" value="ATP-grasp fold, B domain"/>
    <property type="match status" value="1"/>
</dbReference>
<dbReference type="GO" id="GO:0004363">
    <property type="term" value="F:glutathione synthase activity"/>
    <property type="evidence" value="ECO:0007669"/>
    <property type="project" value="UniProtKB-UniRule"/>
</dbReference>
<dbReference type="InterPro" id="IPR004218">
    <property type="entry name" value="GSHS_ATP-bd"/>
</dbReference>
<evidence type="ECO:0000313" key="13">
    <source>
        <dbReference type="EMBL" id="AKG41594.1"/>
    </source>
</evidence>
<dbReference type="Pfam" id="PF02955">
    <property type="entry name" value="GSH-S_ATP"/>
    <property type="match status" value="1"/>
</dbReference>
<dbReference type="EC" id="6.3.2.3" evidence="10"/>
<evidence type="ECO:0000256" key="3">
    <source>
        <dbReference type="ARBA" id="ARBA00022598"/>
    </source>
</evidence>
<organism evidence="13 14">
    <name type="scientific">Streptomyces xiamenensis</name>
    <dbReference type="NCBI Taxonomy" id="408015"/>
    <lineage>
        <taxon>Bacteria</taxon>
        <taxon>Bacillati</taxon>
        <taxon>Actinomycetota</taxon>
        <taxon>Actinomycetes</taxon>
        <taxon>Kitasatosporales</taxon>
        <taxon>Streptomycetaceae</taxon>
        <taxon>Streptomyces</taxon>
    </lineage>
</organism>
<evidence type="ECO:0000256" key="10">
    <source>
        <dbReference type="HAMAP-Rule" id="MF_00162"/>
    </source>
</evidence>
<accession>A0A0F7FQD0</accession>
<dbReference type="Gene3D" id="3.30.1490.20">
    <property type="entry name" value="ATP-grasp fold, A domain"/>
    <property type="match status" value="1"/>
</dbReference>
<keyword evidence="8" id="KW-0460">Magnesium</keyword>
<feature type="domain" description="Prokaryotic glutathione synthetase N-terminal" evidence="11">
    <location>
        <begin position="2"/>
        <end position="129"/>
    </location>
</feature>
<sequence length="287" mass="30735">MMRFPFVIDPLPGLRPEHDTSVSLTEAAQRTGVDVWAAEAAGLVLVGGGAAAWARPVRINPAERRAGRGEAPETWWRGGAPERIRLRSGSAVLRRVDPPVNSAHLRATYILEAAVREGAQLFNDPRGLRDANEKLLPLAVDVPAPDTIITARVLDVLEALERWDVAVAKPLEGAGGRGVVMVRRSDPGLAALIGLVTFQGTRQTVLQEYLPAVAEGDKRIILLDGEHVGAINLRASDQDFPCNLAVGAVTEATALDESDAENCRWLHPRLELLGLPLWPGSMSSAGG</sequence>
<evidence type="ECO:0000256" key="4">
    <source>
        <dbReference type="ARBA" id="ARBA00022684"/>
    </source>
</evidence>
<keyword evidence="7 10" id="KW-0067">ATP-binding</keyword>
<dbReference type="HOGENOM" id="CLU_068239_0_0_11"/>
<dbReference type="GO" id="GO:0046872">
    <property type="term" value="F:metal ion binding"/>
    <property type="evidence" value="ECO:0007669"/>
    <property type="project" value="UniProtKB-KW"/>
</dbReference>
<comment type="catalytic activity">
    <reaction evidence="10">
        <text>gamma-L-glutamyl-L-cysteine + glycine + ATP = glutathione + ADP + phosphate + H(+)</text>
        <dbReference type="Rhea" id="RHEA:13557"/>
        <dbReference type="ChEBI" id="CHEBI:15378"/>
        <dbReference type="ChEBI" id="CHEBI:30616"/>
        <dbReference type="ChEBI" id="CHEBI:43474"/>
        <dbReference type="ChEBI" id="CHEBI:57305"/>
        <dbReference type="ChEBI" id="CHEBI:57925"/>
        <dbReference type="ChEBI" id="CHEBI:58173"/>
        <dbReference type="ChEBI" id="CHEBI:456216"/>
        <dbReference type="EC" id="6.3.2.3"/>
    </reaction>
</comment>
<dbReference type="Pfam" id="PF02951">
    <property type="entry name" value="GSH-S_N"/>
    <property type="match status" value="1"/>
</dbReference>
<evidence type="ECO:0000256" key="5">
    <source>
        <dbReference type="ARBA" id="ARBA00022723"/>
    </source>
</evidence>
<dbReference type="AlphaFoldDB" id="A0A0F7FQD0"/>
<comment type="similarity">
    <text evidence="10">Belongs to the prokaryotic GSH synthase family.</text>
</comment>
<feature type="domain" description="Prokaryotic glutathione synthetase ATP-binding" evidence="12">
    <location>
        <begin position="133"/>
        <end position="275"/>
    </location>
</feature>
<evidence type="ECO:0000256" key="2">
    <source>
        <dbReference type="ARBA" id="ARBA00001946"/>
    </source>
</evidence>
<dbReference type="STRING" id="408015.SXIM_02100"/>
<dbReference type="GO" id="GO:0005524">
    <property type="term" value="F:ATP binding"/>
    <property type="evidence" value="ECO:0007669"/>
    <property type="project" value="UniProtKB-UniRule"/>
</dbReference>
<dbReference type="SUPFAM" id="SSF56059">
    <property type="entry name" value="Glutathione synthetase ATP-binding domain-like"/>
    <property type="match status" value="1"/>
</dbReference>
<dbReference type="SUPFAM" id="SSF52440">
    <property type="entry name" value="PreATP-grasp domain"/>
    <property type="match status" value="1"/>
</dbReference>
<comment type="pathway">
    <text evidence="10">Sulfur metabolism; glutathione biosynthesis; glutathione from L-cysteine and L-glutamate: step 2/2.</text>
</comment>
<dbReference type="Gene3D" id="3.40.50.20">
    <property type="match status" value="1"/>
</dbReference>
<dbReference type="KEGG" id="sxi:SXIM_02100"/>
<evidence type="ECO:0000259" key="12">
    <source>
        <dbReference type="Pfam" id="PF02955"/>
    </source>
</evidence>
<dbReference type="InterPro" id="IPR013815">
    <property type="entry name" value="ATP_grasp_subdomain_1"/>
</dbReference>
<reference evidence="13" key="1">
    <citation type="submission" date="2019-08" db="EMBL/GenBank/DDBJ databases">
        <title>Complete genome sequence of a mangrove-derived Streptomyces xiamenensis.</title>
        <authorList>
            <person name="Xu J."/>
        </authorList>
    </citation>
    <scope>NUCLEOTIDE SEQUENCE</scope>
    <source>
        <strain evidence="13">318</strain>
    </source>
</reference>
<evidence type="ECO:0000256" key="6">
    <source>
        <dbReference type="ARBA" id="ARBA00022741"/>
    </source>
</evidence>
<evidence type="ECO:0000256" key="9">
    <source>
        <dbReference type="ARBA" id="ARBA00023211"/>
    </source>
</evidence>
<protein>
    <recommendedName>
        <fullName evidence="10">Glutathione synthetase</fullName>
        <ecNumber evidence="10">6.3.2.3</ecNumber>
    </recommendedName>
    <alternativeName>
        <fullName evidence="10">GSH synthetase</fullName>
        <shortName evidence="10">GSH-S</shortName>
        <shortName evidence="10">GSHase</shortName>
    </alternativeName>
    <alternativeName>
        <fullName evidence="10">Glutathione synthase</fullName>
    </alternativeName>
</protein>